<accession>A0A095Z730</accession>
<dbReference type="EMBL" id="JRNI01000024">
    <property type="protein sequence ID" value="KGF30468.1"/>
    <property type="molecule type" value="Genomic_DNA"/>
</dbReference>
<name>A0A095Z730_9BURK</name>
<evidence type="ECO:0000313" key="1">
    <source>
        <dbReference type="EMBL" id="KGF30468.1"/>
    </source>
</evidence>
<dbReference type="AlphaFoldDB" id="A0A095Z730"/>
<dbReference type="Proteomes" id="UP000029629">
    <property type="component" value="Unassembled WGS sequence"/>
</dbReference>
<reference evidence="1 2" key="1">
    <citation type="submission" date="2014-07" db="EMBL/GenBank/DDBJ databases">
        <authorList>
            <person name="McCorrison J."/>
            <person name="Sanka R."/>
            <person name="Torralba M."/>
            <person name="Gillis M."/>
            <person name="Haft D.H."/>
            <person name="Methe B."/>
            <person name="Sutton G."/>
            <person name="Nelson K.E."/>
        </authorList>
    </citation>
    <scope>NUCLEOTIDE SEQUENCE [LARGE SCALE GENOMIC DNA]</scope>
    <source>
        <strain evidence="1 2">DNF00040</strain>
    </source>
</reference>
<organism evidence="1 2">
    <name type="scientific">Oligella urethralis DNF00040</name>
    <dbReference type="NCBI Taxonomy" id="1401065"/>
    <lineage>
        <taxon>Bacteria</taxon>
        <taxon>Pseudomonadati</taxon>
        <taxon>Pseudomonadota</taxon>
        <taxon>Betaproteobacteria</taxon>
        <taxon>Burkholderiales</taxon>
        <taxon>Alcaligenaceae</taxon>
        <taxon>Oligella</taxon>
    </lineage>
</organism>
<sequence length="94" mass="11016">MYIYINPQTLEVGRSFERPDTLQTHSSRTLKGLFRVLETLDLSLKSKFIADTRRVTSMEQLNQLIADYNPRQNHIDNMYRALCDHCKKQGQEIA</sequence>
<proteinExistence type="predicted"/>
<evidence type="ECO:0000313" key="2">
    <source>
        <dbReference type="Proteomes" id="UP000029629"/>
    </source>
</evidence>
<comment type="caution">
    <text evidence="1">The sequence shown here is derived from an EMBL/GenBank/DDBJ whole genome shotgun (WGS) entry which is preliminary data.</text>
</comment>
<gene>
    <name evidence="1" type="ORF">HMPREF2130_06515</name>
</gene>
<keyword evidence="2" id="KW-1185">Reference proteome</keyword>
<protein>
    <submittedName>
        <fullName evidence="1">Uncharacterized protein</fullName>
    </submittedName>
</protein>